<evidence type="ECO:0000313" key="2">
    <source>
        <dbReference type="Proteomes" id="UP000216063"/>
    </source>
</evidence>
<protein>
    <submittedName>
        <fullName evidence="1">Uncharacterized protein</fullName>
    </submittedName>
</protein>
<dbReference type="EMBL" id="NOZR01000003">
    <property type="protein sequence ID" value="OYN81785.1"/>
    <property type="molecule type" value="Genomic_DNA"/>
</dbReference>
<dbReference type="RefSeq" id="WP_094477189.1">
    <property type="nucleotide sequence ID" value="NZ_NOZR01000003.1"/>
</dbReference>
<name>A0A255DWY6_9MYCO</name>
<keyword evidence="2" id="KW-1185">Reference proteome</keyword>
<gene>
    <name evidence="1" type="ORF">CG716_05435</name>
</gene>
<sequence length="98" mass="10893">MARQVFIERLRKDPIERLDYTFPWGGFLAPIDDHIVDAEMLIEGDPQLQVWLSQFSEFDATVGISGGTLGAKPAVSCVITTSAGRVFKRSIQVAIIKR</sequence>
<dbReference type="InterPro" id="IPR056928">
    <property type="entry name" value="Gp77-like"/>
</dbReference>
<dbReference type="AlphaFoldDB" id="A0A255DWY6"/>
<reference evidence="1 2" key="1">
    <citation type="submission" date="2017-07" db="EMBL/GenBank/DDBJ databases">
        <title>The new phylogeny of genus Mycobacterium.</title>
        <authorList>
            <person name="Tortoli E."/>
            <person name="Trovato A."/>
            <person name="Cirillo D.M."/>
        </authorList>
    </citation>
    <scope>NUCLEOTIDE SEQUENCE [LARGE SCALE GENOMIC DNA]</scope>
    <source>
        <strain evidence="1 2">ATCC 33027</strain>
    </source>
</reference>
<organism evidence="1 2">
    <name type="scientific">Mycolicibacterium sphagni</name>
    <dbReference type="NCBI Taxonomy" id="1786"/>
    <lineage>
        <taxon>Bacteria</taxon>
        <taxon>Bacillati</taxon>
        <taxon>Actinomycetota</taxon>
        <taxon>Actinomycetes</taxon>
        <taxon>Mycobacteriales</taxon>
        <taxon>Mycobacteriaceae</taxon>
        <taxon>Mycolicibacterium</taxon>
    </lineage>
</organism>
<dbReference type="Proteomes" id="UP000216063">
    <property type="component" value="Unassembled WGS sequence"/>
</dbReference>
<comment type="caution">
    <text evidence="1">The sequence shown here is derived from an EMBL/GenBank/DDBJ whole genome shotgun (WGS) entry which is preliminary data.</text>
</comment>
<accession>A0A255DWY6</accession>
<dbReference type="Pfam" id="PF23148">
    <property type="entry name" value="Gp77"/>
    <property type="match status" value="1"/>
</dbReference>
<evidence type="ECO:0000313" key="1">
    <source>
        <dbReference type="EMBL" id="OYN81785.1"/>
    </source>
</evidence>
<proteinExistence type="predicted"/>